<organism evidence="1 2">
    <name type="scientific">Cladophialophora carrionii</name>
    <dbReference type="NCBI Taxonomy" id="86049"/>
    <lineage>
        <taxon>Eukaryota</taxon>
        <taxon>Fungi</taxon>
        <taxon>Dikarya</taxon>
        <taxon>Ascomycota</taxon>
        <taxon>Pezizomycotina</taxon>
        <taxon>Eurotiomycetes</taxon>
        <taxon>Chaetothyriomycetidae</taxon>
        <taxon>Chaetothyriales</taxon>
        <taxon>Herpotrichiellaceae</taxon>
        <taxon>Cladophialophora</taxon>
    </lineage>
</organism>
<protein>
    <submittedName>
        <fullName evidence="1">Uncharacterized protein</fullName>
    </submittedName>
</protein>
<gene>
    <name evidence="1" type="ORF">CLCR_02640</name>
</gene>
<keyword evidence="2" id="KW-1185">Reference proteome</keyword>
<accession>A0A1C1CFP2</accession>
<evidence type="ECO:0000313" key="1">
    <source>
        <dbReference type="EMBL" id="OCT47298.1"/>
    </source>
</evidence>
<dbReference type="Proteomes" id="UP000094526">
    <property type="component" value="Unassembled WGS sequence"/>
</dbReference>
<dbReference type="VEuPathDB" id="FungiDB:CLCR_02640"/>
<comment type="caution">
    <text evidence="1">The sequence shown here is derived from an EMBL/GenBank/DDBJ whole genome shotgun (WGS) entry which is preliminary data.</text>
</comment>
<evidence type="ECO:0000313" key="2">
    <source>
        <dbReference type="Proteomes" id="UP000094526"/>
    </source>
</evidence>
<dbReference type="AlphaFoldDB" id="A0A1C1CFP2"/>
<reference evidence="2" key="1">
    <citation type="submission" date="2015-07" db="EMBL/GenBank/DDBJ databases">
        <authorList>
            <person name="Teixeira M.M."/>
            <person name="Souza R.C."/>
            <person name="Almeida L.G."/>
            <person name="Vicente V.A."/>
            <person name="de Hoog S."/>
            <person name="Bocca A.L."/>
            <person name="de Almeida S.R."/>
            <person name="Vasconcelos A.T."/>
            <person name="Felipe M.S."/>
        </authorList>
    </citation>
    <scope>NUCLEOTIDE SEQUENCE [LARGE SCALE GENOMIC DNA]</scope>
    <source>
        <strain evidence="2">KSF</strain>
    </source>
</reference>
<sequence>MSDSSGLARIPGCVPGRGDEAVATGSLNLVVKPGHGNGTLVSREREIRVSALRLMSIGAEERRVQFRPMHHLGSIASEHYRNRLVPISRVQSQAVC</sequence>
<name>A0A1C1CFP2_9EURO</name>
<dbReference type="EMBL" id="LGRB01000014">
    <property type="protein sequence ID" value="OCT47298.1"/>
    <property type="molecule type" value="Genomic_DNA"/>
</dbReference>
<proteinExistence type="predicted"/>